<dbReference type="InterPro" id="IPR036866">
    <property type="entry name" value="RibonucZ/Hydroxyglut_hydro"/>
</dbReference>
<reference evidence="3" key="1">
    <citation type="journal article" date="2019" name="Int. J. Syst. Evol. Microbiol.">
        <title>The Global Catalogue of Microorganisms (GCM) 10K type strain sequencing project: providing services to taxonomists for standard genome sequencing and annotation.</title>
        <authorList>
            <consortium name="The Broad Institute Genomics Platform"/>
            <consortium name="The Broad Institute Genome Sequencing Center for Infectious Disease"/>
            <person name="Wu L."/>
            <person name="Ma J."/>
        </authorList>
    </citation>
    <scope>NUCLEOTIDE SEQUENCE [LARGE SCALE GENOMIC DNA]</scope>
    <source>
        <strain evidence="3">CGMCC 4.7397</strain>
    </source>
</reference>
<protein>
    <submittedName>
        <fullName evidence="2">MBL fold metallo-hydrolase</fullName>
    </submittedName>
</protein>
<dbReference type="Pfam" id="PF00753">
    <property type="entry name" value="Lactamase_B"/>
    <property type="match status" value="1"/>
</dbReference>
<feature type="domain" description="Metallo-beta-lactamase" evidence="1">
    <location>
        <begin position="34"/>
        <end position="220"/>
    </location>
</feature>
<keyword evidence="3" id="KW-1185">Reference proteome</keyword>
<evidence type="ECO:0000259" key="1">
    <source>
        <dbReference type="SMART" id="SM00849"/>
    </source>
</evidence>
<gene>
    <name evidence="2" type="ORF">ACFQH9_24970</name>
</gene>
<dbReference type="Proteomes" id="UP001596119">
    <property type="component" value="Unassembled WGS sequence"/>
</dbReference>
<dbReference type="PANTHER" id="PTHR42951:SF14">
    <property type="entry name" value="METALLO-BETA-LACTAMASE SUPERFAMILY PROTEIN"/>
    <property type="match status" value="1"/>
</dbReference>
<evidence type="ECO:0000313" key="2">
    <source>
        <dbReference type="EMBL" id="MFC5951522.1"/>
    </source>
</evidence>
<dbReference type="PANTHER" id="PTHR42951">
    <property type="entry name" value="METALLO-BETA-LACTAMASE DOMAIN-CONTAINING"/>
    <property type="match status" value="1"/>
</dbReference>
<organism evidence="2 3">
    <name type="scientific">Pseudonocardia lutea</name>
    <dbReference type="NCBI Taxonomy" id="2172015"/>
    <lineage>
        <taxon>Bacteria</taxon>
        <taxon>Bacillati</taxon>
        <taxon>Actinomycetota</taxon>
        <taxon>Actinomycetes</taxon>
        <taxon>Pseudonocardiales</taxon>
        <taxon>Pseudonocardiaceae</taxon>
        <taxon>Pseudonocardia</taxon>
    </lineage>
</organism>
<dbReference type="SMART" id="SM00849">
    <property type="entry name" value="Lactamase_B"/>
    <property type="match status" value="1"/>
</dbReference>
<name>A0ABW1ICT7_9PSEU</name>
<dbReference type="CDD" id="cd07739">
    <property type="entry name" value="metallo-hydrolase-like_MBL-fold"/>
    <property type="match status" value="1"/>
</dbReference>
<accession>A0ABW1ICT7</accession>
<dbReference type="SUPFAM" id="SSF56281">
    <property type="entry name" value="Metallo-hydrolase/oxidoreductase"/>
    <property type="match status" value="1"/>
</dbReference>
<dbReference type="InterPro" id="IPR001279">
    <property type="entry name" value="Metallo-B-lactamas"/>
</dbReference>
<dbReference type="RefSeq" id="WP_379569549.1">
    <property type="nucleotide sequence ID" value="NZ_JBHSQK010000074.1"/>
</dbReference>
<dbReference type="EMBL" id="JBHSQK010000074">
    <property type="protein sequence ID" value="MFC5951522.1"/>
    <property type="molecule type" value="Genomic_DNA"/>
</dbReference>
<sequence length="291" mass="31558">MTTGELSYEVLVLDGVPRAGGQTLPTGEGIVSSPLAVTLVKGVEDAVLVDAPYTYGQVDRVRTWIEDSGRRLRHVYITHAHGDHWLGLAELLSTFPDVSVHATAGTLKRMEHEGTAGREALWDRIFPGLVPPSPVLAEAVPESGFELEGHRFVPIELGHTDTDDTTALWVPSLGLLVAGDSVYNGVHQYVLESSAEGFDSWFAALDTLEALAPRHVVAGHKAPGADDDPATIGQTRAYLRDARDLLSRVRAPEEYYNEMLRRYPLRINPGPVWYGAVGLLGPTTRPSAAHS</sequence>
<dbReference type="InterPro" id="IPR050855">
    <property type="entry name" value="NDM-1-like"/>
</dbReference>
<comment type="caution">
    <text evidence="2">The sequence shown here is derived from an EMBL/GenBank/DDBJ whole genome shotgun (WGS) entry which is preliminary data.</text>
</comment>
<dbReference type="Gene3D" id="3.60.15.10">
    <property type="entry name" value="Ribonuclease Z/Hydroxyacylglutathione hydrolase-like"/>
    <property type="match status" value="1"/>
</dbReference>
<evidence type="ECO:0000313" key="3">
    <source>
        <dbReference type="Proteomes" id="UP001596119"/>
    </source>
</evidence>
<proteinExistence type="predicted"/>